<keyword evidence="9" id="KW-1185">Reference proteome</keyword>
<dbReference type="InterPro" id="IPR046357">
    <property type="entry name" value="PPIase_dom_sf"/>
</dbReference>
<dbReference type="PROSITE" id="PS01096">
    <property type="entry name" value="PPIC_PPIASE_1"/>
    <property type="match status" value="1"/>
</dbReference>
<accession>A0A1I4YYZ5</accession>
<name>A0A1I4YYZ5_9NEIS</name>
<dbReference type="NCBIfam" id="TIGR02933">
    <property type="entry name" value="nifM_nitrog"/>
    <property type="match status" value="1"/>
</dbReference>
<evidence type="ECO:0000259" key="7">
    <source>
        <dbReference type="PROSITE" id="PS50198"/>
    </source>
</evidence>
<dbReference type="EMBL" id="FOVE01000009">
    <property type="protein sequence ID" value="SFN43235.1"/>
    <property type="molecule type" value="Genomic_DNA"/>
</dbReference>
<evidence type="ECO:0000256" key="5">
    <source>
        <dbReference type="ARBA" id="ARBA00023235"/>
    </source>
</evidence>
<comment type="similarity">
    <text evidence="2">Belongs to the PpiC/parvulin rotamase family.</text>
</comment>
<evidence type="ECO:0000313" key="8">
    <source>
        <dbReference type="EMBL" id="SFN43235.1"/>
    </source>
</evidence>
<dbReference type="GO" id="GO:0003755">
    <property type="term" value="F:peptidyl-prolyl cis-trans isomerase activity"/>
    <property type="evidence" value="ECO:0007669"/>
    <property type="project" value="UniProtKB-KW"/>
</dbReference>
<dbReference type="InterPro" id="IPR000297">
    <property type="entry name" value="PPIase_PpiC"/>
</dbReference>
<evidence type="ECO:0000256" key="1">
    <source>
        <dbReference type="ARBA" id="ARBA00000971"/>
    </source>
</evidence>
<comment type="catalytic activity">
    <reaction evidence="1">
        <text>[protein]-peptidylproline (omega=180) = [protein]-peptidylproline (omega=0)</text>
        <dbReference type="Rhea" id="RHEA:16237"/>
        <dbReference type="Rhea" id="RHEA-COMP:10747"/>
        <dbReference type="Rhea" id="RHEA-COMP:10748"/>
        <dbReference type="ChEBI" id="CHEBI:83833"/>
        <dbReference type="ChEBI" id="CHEBI:83834"/>
        <dbReference type="EC" id="5.2.1.8"/>
    </reaction>
</comment>
<dbReference type="InterPro" id="IPR050245">
    <property type="entry name" value="PrsA_foldase"/>
</dbReference>
<reference evidence="9" key="1">
    <citation type="submission" date="2016-10" db="EMBL/GenBank/DDBJ databases">
        <authorList>
            <person name="Varghese N."/>
            <person name="Submissions S."/>
        </authorList>
    </citation>
    <scope>NUCLEOTIDE SEQUENCE [LARGE SCALE GENOMIC DNA]</scope>
    <source>
        <strain evidence="9">DSM 6150</strain>
    </source>
</reference>
<organism evidence="8 9">
    <name type="scientific">Formivibrio citricus</name>
    <dbReference type="NCBI Taxonomy" id="83765"/>
    <lineage>
        <taxon>Bacteria</taxon>
        <taxon>Pseudomonadati</taxon>
        <taxon>Pseudomonadota</taxon>
        <taxon>Betaproteobacteria</taxon>
        <taxon>Neisseriales</taxon>
        <taxon>Chitinibacteraceae</taxon>
        <taxon>Formivibrio</taxon>
    </lineage>
</organism>
<dbReference type="InterPro" id="IPR014282">
    <property type="entry name" value="Nitrogen_fix_NifM"/>
</dbReference>
<sequence length="274" mass="30719">MQTLAYLEFQTAQAHHGKPVAQLSTAEKQAVHQEAVRQWQLEEKILATPEALACIVEPASQDDALTTLRNRYPDRGSFLADLAANGMNETLLKEALARELRVDAVLTLVAARAPRVSEQDAEIFYWQHIERFKVPETREARHILVTINDTLAGNHRDEARARIESIAAQLAAQPERFADLALQYSECPTALQGGELGWVKEGQLYPELDTTLFGMAAGQISATLESPLGFHVLQCTDIRPAETKPFDEIKQKLLASLQEQRERRQQKSWLRGLS</sequence>
<dbReference type="InterPro" id="IPR027304">
    <property type="entry name" value="Trigger_fact/SurA_dom_sf"/>
</dbReference>
<dbReference type="SUPFAM" id="SSF54534">
    <property type="entry name" value="FKBP-like"/>
    <property type="match status" value="1"/>
</dbReference>
<dbReference type="PANTHER" id="PTHR47245">
    <property type="entry name" value="PEPTIDYLPROLYL ISOMERASE"/>
    <property type="match status" value="1"/>
</dbReference>
<dbReference type="Pfam" id="PF00639">
    <property type="entry name" value="Rotamase"/>
    <property type="match status" value="1"/>
</dbReference>
<dbReference type="Proteomes" id="UP000242869">
    <property type="component" value="Unassembled WGS sequence"/>
</dbReference>
<evidence type="ECO:0000256" key="4">
    <source>
        <dbReference type="ARBA" id="ARBA00023110"/>
    </source>
</evidence>
<keyword evidence="5 6" id="KW-0413">Isomerase</keyword>
<evidence type="ECO:0000256" key="2">
    <source>
        <dbReference type="ARBA" id="ARBA00007656"/>
    </source>
</evidence>
<dbReference type="AlphaFoldDB" id="A0A1I4YYZ5"/>
<dbReference type="STRING" id="83765.SAMN05660284_01465"/>
<dbReference type="SUPFAM" id="SSF109998">
    <property type="entry name" value="Triger factor/SurA peptide-binding domain-like"/>
    <property type="match status" value="1"/>
</dbReference>
<evidence type="ECO:0000256" key="3">
    <source>
        <dbReference type="ARBA" id="ARBA00013194"/>
    </source>
</evidence>
<gene>
    <name evidence="8" type="ORF">SAMN05660284_01465</name>
</gene>
<dbReference type="PANTHER" id="PTHR47245:SF2">
    <property type="entry name" value="PEPTIDYL-PROLYL CIS-TRANS ISOMERASE HP_0175-RELATED"/>
    <property type="match status" value="1"/>
</dbReference>
<protein>
    <recommendedName>
        <fullName evidence="3">peptidylprolyl isomerase</fullName>
        <ecNumber evidence="3">5.2.1.8</ecNumber>
    </recommendedName>
</protein>
<dbReference type="Gene3D" id="3.10.50.40">
    <property type="match status" value="1"/>
</dbReference>
<dbReference type="OrthoDB" id="9812372at2"/>
<dbReference type="InterPro" id="IPR023058">
    <property type="entry name" value="PPIase_PpiC_CS"/>
</dbReference>
<dbReference type="RefSeq" id="WP_091193636.1">
    <property type="nucleotide sequence ID" value="NZ_FOVE01000009.1"/>
</dbReference>
<dbReference type="EC" id="5.2.1.8" evidence="3"/>
<evidence type="ECO:0000313" key="9">
    <source>
        <dbReference type="Proteomes" id="UP000242869"/>
    </source>
</evidence>
<keyword evidence="4 6" id="KW-0697">Rotamase</keyword>
<evidence type="ECO:0000256" key="6">
    <source>
        <dbReference type="PROSITE-ProRule" id="PRU00278"/>
    </source>
</evidence>
<dbReference type="PROSITE" id="PS50198">
    <property type="entry name" value="PPIC_PPIASE_2"/>
    <property type="match status" value="1"/>
</dbReference>
<proteinExistence type="inferred from homology"/>
<feature type="domain" description="PpiC" evidence="7">
    <location>
        <begin position="135"/>
        <end position="237"/>
    </location>
</feature>